<dbReference type="PANTHER" id="PTHR11439">
    <property type="entry name" value="GAG-POL-RELATED RETROTRANSPOSON"/>
    <property type="match status" value="1"/>
</dbReference>
<evidence type="ECO:0000313" key="2">
    <source>
        <dbReference type="Proteomes" id="UP001497516"/>
    </source>
</evidence>
<name>A0AAV2DBI8_9ROSI</name>
<dbReference type="EMBL" id="OZ034815">
    <property type="protein sequence ID" value="CAL1370920.1"/>
    <property type="molecule type" value="Genomic_DNA"/>
</dbReference>
<accession>A0AAV2DBI8</accession>
<dbReference type="InterPro" id="IPR043502">
    <property type="entry name" value="DNA/RNA_pol_sf"/>
</dbReference>
<proteinExistence type="predicted"/>
<organism evidence="1 2">
    <name type="scientific">Linum trigynum</name>
    <dbReference type="NCBI Taxonomy" id="586398"/>
    <lineage>
        <taxon>Eukaryota</taxon>
        <taxon>Viridiplantae</taxon>
        <taxon>Streptophyta</taxon>
        <taxon>Embryophyta</taxon>
        <taxon>Tracheophyta</taxon>
        <taxon>Spermatophyta</taxon>
        <taxon>Magnoliopsida</taxon>
        <taxon>eudicotyledons</taxon>
        <taxon>Gunneridae</taxon>
        <taxon>Pentapetalae</taxon>
        <taxon>rosids</taxon>
        <taxon>fabids</taxon>
        <taxon>Malpighiales</taxon>
        <taxon>Linaceae</taxon>
        <taxon>Linum</taxon>
    </lineage>
</organism>
<dbReference type="PANTHER" id="PTHR11439:SF498">
    <property type="entry name" value="DNAK FAMILY PROTEIN"/>
    <property type="match status" value="1"/>
</dbReference>
<dbReference type="Proteomes" id="UP001497516">
    <property type="component" value="Chromosome 2"/>
</dbReference>
<keyword evidence="2" id="KW-1185">Reference proteome</keyword>
<dbReference type="SUPFAM" id="SSF56672">
    <property type="entry name" value="DNA/RNA polymerases"/>
    <property type="match status" value="1"/>
</dbReference>
<protein>
    <submittedName>
        <fullName evidence="1">Uncharacterized protein</fullName>
    </submittedName>
</protein>
<sequence>MSGLTFSLKPIVEAPRQLHLDAAHRILRYLKSSLGQGLFFPANRSLNFVVYCEADWGGCESTRWSTTSFFISLGGAPVSWRSKKQHVVARSSAEAEYRAMASTVSEVIWVRWLLSELGVPQPASTPLYWDNQAALHIAANPVFHERTKHVEMDCYFVRERVQSGHIVPLKFTSHLQLADLFTKGLGADRFRFLLSKLSVRVLPVSTCGGVLGRDNQTEAQPSTRLHADHVASPCTCVGCITIGNWCKGYINACNGHRPP</sequence>
<dbReference type="CDD" id="cd09272">
    <property type="entry name" value="RNase_HI_RT_Ty1"/>
    <property type="match status" value="1"/>
</dbReference>
<reference evidence="1 2" key="1">
    <citation type="submission" date="2024-04" db="EMBL/GenBank/DDBJ databases">
        <authorList>
            <person name="Fracassetti M."/>
        </authorList>
    </citation>
    <scope>NUCLEOTIDE SEQUENCE [LARGE SCALE GENOMIC DNA]</scope>
</reference>
<gene>
    <name evidence="1" type="ORF">LTRI10_LOCUS13013</name>
</gene>
<evidence type="ECO:0000313" key="1">
    <source>
        <dbReference type="EMBL" id="CAL1370920.1"/>
    </source>
</evidence>
<dbReference type="AlphaFoldDB" id="A0AAV2DBI8"/>